<feature type="compositionally biased region" description="Low complexity" evidence="2">
    <location>
        <begin position="1824"/>
        <end position="1839"/>
    </location>
</feature>
<feature type="compositionally biased region" description="Polar residues" evidence="2">
    <location>
        <begin position="1909"/>
        <end position="1919"/>
    </location>
</feature>
<feature type="coiled-coil region" evidence="1">
    <location>
        <begin position="894"/>
        <end position="935"/>
    </location>
</feature>
<feature type="region of interest" description="Disordered" evidence="2">
    <location>
        <begin position="512"/>
        <end position="574"/>
    </location>
</feature>
<feature type="compositionally biased region" description="Low complexity" evidence="2">
    <location>
        <begin position="1434"/>
        <end position="1464"/>
    </location>
</feature>
<feature type="region of interest" description="Disordered" evidence="2">
    <location>
        <begin position="1358"/>
        <end position="1380"/>
    </location>
</feature>
<protein>
    <submittedName>
        <fullName evidence="3">Uncharacterized protein</fullName>
    </submittedName>
</protein>
<evidence type="ECO:0000313" key="4">
    <source>
        <dbReference type="Proteomes" id="UP001281761"/>
    </source>
</evidence>
<keyword evidence="1" id="KW-0175">Coiled coil</keyword>
<feature type="compositionally biased region" description="Polar residues" evidence="2">
    <location>
        <begin position="1359"/>
        <end position="1377"/>
    </location>
</feature>
<dbReference type="PANTHER" id="PTHR48176:SF1">
    <property type="entry name" value="DDRGK DOMAIN-CONTAINING PROTEIN 1"/>
    <property type="match status" value="1"/>
</dbReference>
<feature type="region of interest" description="Disordered" evidence="2">
    <location>
        <begin position="1413"/>
        <end position="1464"/>
    </location>
</feature>
<evidence type="ECO:0000313" key="3">
    <source>
        <dbReference type="EMBL" id="KAK2947225.1"/>
    </source>
</evidence>
<comment type="caution">
    <text evidence="3">The sequence shown here is derived from an EMBL/GenBank/DDBJ whole genome shotgun (WGS) entry which is preliminary data.</text>
</comment>
<feature type="region of interest" description="Disordered" evidence="2">
    <location>
        <begin position="748"/>
        <end position="806"/>
    </location>
</feature>
<feature type="compositionally biased region" description="Acidic residues" evidence="2">
    <location>
        <begin position="1806"/>
        <end position="1816"/>
    </location>
</feature>
<dbReference type="InterPro" id="IPR050899">
    <property type="entry name" value="DDRGK_domain-containing"/>
</dbReference>
<feature type="compositionally biased region" description="Basic and acidic residues" evidence="2">
    <location>
        <begin position="2151"/>
        <end position="2179"/>
    </location>
</feature>
<feature type="region of interest" description="Disordered" evidence="2">
    <location>
        <begin position="2151"/>
        <end position="2190"/>
    </location>
</feature>
<feature type="compositionally biased region" description="Polar residues" evidence="2">
    <location>
        <begin position="1503"/>
        <end position="1529"/>
    </location>
</feature>
<feature type="compositionally biased region" description="Polar residues" evidence="2">
    <location>
        <begin position="1784"/>
        <end position="1796"/>
    </location>
</feature>
<gene>
    <name evidence="3" type="ORF">BLNAU_17859</name>
</gene>
<organism evidence="3 4">
    <name type="scientific">Blattamonas nauphoetae</name>
    <dbReference type="NCBI Taxonomy" id="2049346"/>
    <lineage>
        <taxon>Eukaryota</taxon>
        <taxon>Metamonada</taxon>
        <taxon>Preaxostyla</taxon>
        <taxon>Oxymonadida</taxon>
        <taxon>Blattamonas</taxon>
    </lineage>
</organism>
<feature type="compositionally biased region" description="Polar residues" evidence="2">
    <location>
        <begin position="1939"/>
        <end position="1950"/>
    </location>
</feature>
<feature type="region of interest" description="Disordered" evidence="2">
    <location>
        <begin position="1744"/>
        <end position="1954"/>
    </location>
</feature>
<feature type="compositionally biased region" description="Basic and acidic residues" evidence="2">
    <location>
        <begin position="1873"/>
        <end position="1886"/>
    </location>
</feature>
<feature type="region of interest" description="Disordered" evidence="2">
    <location>
        <begin position="1669"/>
        <end position="1699"/>
    </location>
</feature>
<feature type="region of interest" description="Disordered" evidence="2">
    <location>
        <begin position="1152"/>
        <end position="1172"/>
    </location>
</feature>
<feature type="region of interest" description="Disordered" evidence="2">
    <location>
        <begin position="1966"/>
        <end position="1998"/>
    </location>
</feature>
<accession>A0ABQ9X635</accession>
<feature type="compositionally biased region" description="Polar residues" evidence="2">
    <location>
        <begin position="1413"/>
        <end position="1426"/>
    </location>
</feature>
<feature type="compositionally biased region" description="Polar residues" evidence="2">
    <location>
        <begin position="2180"/>
        <end position="2190"/>
    </location>
</feature>
<name>A0ABQ9X635_9EUKA</name>
<feature type="compositionally biased region" description="Polar residues" evidence="2">
    <location>
        <begin position="1538"/>
        <end position="1570"/>
    </location>
</feature>
<proteinExistence type="predicted"/>
<feature type="compositionally biased region" description="Polar residues" evidence="2">
    <location>
        <begin position="1840"/>
        <end position="1859"/>
    </location>
</feature>
<feature type="region of interest" description="Disordered" evidence="2">
    <location>
        <begin position="2018"/>
        <end position="2064"/>
    </location>
</feature>
<feature type="compositionally biased region" description="Polar residues" evidence="2">
    <location>
        <begin position="1744"/>
        <end position="1760"/>
    </location>
</feature>
<evidence type="ECO:0000256" key="2">
    <source>
        <dbReference type="SAM" id="MobiDB-lite"/>
    </source>
</evidence>
<evidence type="ECO:0000256" key="1">
    <source>
        <dbReference type="SAM" id="Coils"/>
    </source>
</evidence>
<feature type="region of interest" description="Disordered" evidence="2">
    <location>
        <begin position="1503"/>
        <end position="1575"/>
    </location>
</feature>
<reference evidence="3 4" key="1">
    <citation type="journal article" date="2022" name="bioRxiv">
        <title>Genomics of Preaxostyla Flagellates Illuminates Evolutionary Transitions and the Path Towards Mitochondrial Loss.</title>
        <authorList>
            <person name="Novak L.V.F."/>
            <person name="Treitli S.C."/>
            <person name="Pyrih J."/>
            <person name="Halakuc P."/>
            <person name="Pipaliya S.V."/>
            <person name="Vacek V."/>
            <person name="Brzon O."/>
            <person name="Soukal P."/>
            <person name="Eme L."/>
            <person name="Dacks J.B."/>
            <person name="Karnkowska A."/>
            <person name="Elias M."/>
            <person name="Hampl V."/>
        </authorList>
    </citation>
    <scope>NUCLEOTIDE SEQUENCE [LARGE SCALE GENOMIC DNA]</scope>
    <source>
        <strain evidence="3">NAU3</strain>
        <tissue evidence="3">Gut</tissue>
    </source>
</reference>
<keyword evidence="4" id="KW-1185">Reference proteome</keyword>
<dbReference type="PANTHER" id="PTHR48176">
    <property type="entry name" value="DDRGK DOMAIN-CONTAINING PROTEIN 1"/>
    <property type="match status" value="1"/>
</dbReference>
<dbReference type="Proteomes" id="UP001281761">
    <property type="component" value="Unassembled WGS sequence"/>
</dbReference>
<feature type="compositionally biased region" description="Basic and acidic residues" evidence="2">
    <location>
        <begin position="753"/>
        <end position="779"/>
    </location>
</feature>
<feature type="compositionally biased region" description="Low complexity" evidence="2">
    <location>
        <begin position="544"/>
        <end position="566"/>
    </location>
</feature>
<sequence length="2410" mass="270192">MELDQFLQLSGQDFTPQPHGFTLAGPKIYHKCKRRHPPNLTFNESYSRLVGTFSCFHIVAYNVVTHLGYITEIWIYNIKTYRCFRILAMESCNITSASISDDFSTILYTTLTEQKQQQGISSPENYETILVDLRIPVKSPRFVLCTGKHYQTAAFISLPTVKEFSFFIFVENLLFAQYDYTPCPADKPLQFTQQRRGKKGNEYSEIFTPPVLIFAREDVHWFQMKDNNAFLIYSSGKGKSYGISCYNLRHEDVPTLILDCHLPDFFLPPVPFPRLPLFDSSSFFCAPYVPVNNPLLHLTLIRLTQSTFCLVQQHFFHPPSFTRSPHYQLAATYFKRKLDRIHRSVEEAFDQNNPLLTWVKEDHSQPSLQSSSAFPFELEASFLQDSSTFFEDALFFDLFRFSISKDSVNPITNTQKAQVFLPFISSDSSSMFATSSQPFQSLLADPVFLSEFLASRRCLITPMDELIVISRFDEEMFILDFSPHHPTPQTAIHLQPKRIHSAFFPTVGTLKLPQSPLSSPPRKHSPTKTDKEAQQPSPVAPKATSSLNFLSTPSSSPSHLPHTSDSQNSGMKIPMLSKLPSPLPVFSDNSASIAYPLQNFNPSPSFQFAPTTLSNALHLIPFYTPPHTVPLSDPYSLHMKAYSTSHLLRPSFLPLAKVVDPPQAVDVLPTSIPITHKQSHQPTPQKPEEVKKKSFFDRFRRNQNTKRHATNEKDLFTSYPITLNEVHSQLFPPSPSANIGTEITITNLTSGTRRKDTMKKEHDEKKRLKEEEEKRKTAEKSSTQEAIFPSVSVPLTPPLPPSSTISSAIAAPLSTSSKSQSHHTPLNKTRLDLSLTTPAIAITSADEAMRELPPFPPITSSTGAISNNFILYKHTLTQLQASFPSSSSSSSSFSSLEEEELNRAREEKRKWEKRIREERELRIREERRLNEKNERCRGQTVFLFDSKTGTILSATLDILALCSLFNPLNTPTLLSLVHISLHHFRSLRVLLSLLHRTFLLSPSLLTHAVFAEILSSLPSALFLNPTHRNSALPTPSQLPSFLPPFPDLLTFSSDPAVFLYQMQSSSQLLLPAPLALLIQRMTGKEGEQEGDDENRNGEDAYSSSLNSFFLRSHPNALPLLVDMASLQIAQKRKLLSSAIFSEHGNIKLFTHTYTEKTTEPSESEQDSEEKETNKIQPLFTNYSDPFISSFAFTPDALVSLSSPSSFLLNRRLRSYLLPFGLAPEQDTPSLSSTYRFSNPNASLDPIPFYNFSATHPGVFFTILSKAISSSALFVRRARLGQSRFGTEEEQTVEDDAVRRRRIGMECVRDWAASNKAEDGTDKNKTAHKDVIPPSLNPLATHILFLQHLHTNRKREIENQKMSSNDQTSEPISFSQYPSDFPEDRSTVSLGGFFPPAPVLRLKHSAFQGIPQQNVVRARSPSDSGSVDTPPPSPQSTQHTPSHSRSQSPSQSVPHPSSLTSPTLPLVPTGFMSTFHAVSPFPSNPTSPTPLLSVSQPVSHSESLSQSLPLFSPYTQNSQLSPTQHESPLHSSIPPHSVLQMSSTHPLSRATLSGSPVSTPQRILSSPNSMRHQPHGLNRHSVSVVEFQRREKENERLIVRDEFEVIENKEMEEDLKGSGLSQSIEGIITKWKTSGERRIKTETEKEEEEKEVWVEIEGFENGISSRKRRHHVTTFKQKKTTSSISSTTPNHSSPLKQSQTHSVPIRPFIPPITQTPFLVVSINRASTLPASSKFSPLSAQSVNMNDPATFNLPNQQTNTVQGKAKKDEGEPNLSLFSRLQRKGMDTSQGSGWQSFGTSSPIGSQSDSESESDYESSSDLEPTVESSLPQAMLSSSLSSAMGTTLINPNQLPSPLGITSQTDTEEEERRRKERQRKREMERARRNERRERRRRRGEESESEGETVDDMSVGTGSPPASKQVTRGLYMNDMDSFISGHERSSMSSNTQKSVAQQRAEEEGLLRLFSALRRFGDVEEEEREDREKRKTQLEEKRKAQVKDKEKKMAKQTTVFQTVSSVQTHLSSADITDTPVEKAQEPQDEIVTPKQNRNVDTEGEQMTDGDKGEGDKSGEIGRLSIFPDRTVQPSPASSFSLSSSNRWQRKTDIHHVERRKVKVSLDCFSSYPSFIEAFIQFQTESDELKAKQEEHNTSQIEAELGKIENKEQTDHTHTPIEVDRKTVDRSSDSVNLDDSTTSSSFLPHALATRALHLSLRCLICAESISISPNTPLTSDLVAFLIRTAHTTSSLFFIQILRRGVLNVDPSALARAIPNTAHANQHEPILFRALTQLSTQSPPLRSVPICLNPPLPAQSPLRCPIPSSFTFNTIQFSPPASAFSSPLRSSPNMSHSLHHSPYVTTNQSSVPYPTFSPHISPRLSSPLSLHSMTLNEEEKPTEFVLSMHPNSFFESYMLDPSRG</sequence>
<feature type="compositionally biased region" description="Basic and acidic residues" evidence="2">
    <location>
        <begin position="1978"/>
        <end position="1998"/>
    </location>
</feature>
<feature type="compositionally biased region" description="Basic residues" evidence="2">
    <location>
        <begin position="1669"/>
        <end position="1678"/>
    </location>
</feature>
<feature type="compositionally biased region" description="Low complexity" evidence="2">
    <location>
        <begin position="1679"/>
        <end position="1692"/>
    </location>
</feature>
<dbReference type="EMBL" id="JARBJD010000207">
    <property type="protein sequence ID" value="KAK2947225.1"/>
    <property type="molecule type" value="Genomic_DNA"/>
</dbReference>